<dbReference type="InterPro" id="IPR017782">
    <property type="entry name" value="Hydroxyacylglutathione_Hdrlase"/>
</dbReference>
<comment type="catalytic activity">
    <reaction evidence="1">
        <text>an S-(2-hydroxyacyl)glutathione + H2O = a 2-hydroxy carboxylate + glutathione + H(+)</text>
        <dbReference type="Rhea" id="RHEA:21864"/>
        <dbReference type="ChEBI" id="CHEBI:15377"/>
        <dbReference type="ChEBI" id="CHEBI:15378"/>
        <dbReference type="ChEBI" id="CHEBI:57925"/>
        <dbReference type="ChEBI" id="CHEBI:58896"/>
        <dbReference type="ChEBI" id="CHEBI:71261"/>
        <dbReference type="EC" id="3.1.2.6"/>
    </reaction>
</comment>
<organism evidence="11">
    <name type="scientific">Sipha flava</name>
    <name type="common">yellow sugarcane aphid</name>
    <dbReference type="NCBI Taxonomy" id="143950"/>
    <lineage>
        <taxon>Eukaryota</taxon>
        <taxon>Metazoa</taxon>
        <taxon>Ecdysozoa</taxon>
        <taxon>Arthropoda</taxon>
        <taxon>Hexapoda</taxon>
        <taxon>Insecta</taxon>
        <taxon>Pterygota</taxon>
        <taxon>Neoptera</taxon>
        <taxon>Paraneoptera</taxon>
        <taxon>Hemiptera</taxon>
        <taxon>Sternorrhyncha</taxon>
        <taxon>Aphidomorpha</taxon>
        <taxon>Aphidoidea</taxon>
        <taxon>Aphididae</taxon>
        <taxon>Sipha</taxon>
    </lineage>
</organism>
<evidence type="ECO:0000256" key="8">
    <source>
        <dbReference type="ARBA" id="ARBA00022833"/>
    </source>
</evidence>
<comment type="cofactor">
    <cofactor evidence="2">
        <name>Zn(2+)</name>
        <dbReference type="ChEBI" id="CHEBI:29105"/>
    </cofactor>
</comment>
<keyword evidence="8" id="KW-0862">Zinc</keyword>
<feature type="domain" description="Metallo-beta-lactamase" evidence="10">
    <location>
        <begin position="49"/>
        <end position="211"/>
    </location>
</feature>
<dbReference type="GO" id="GO:0046872">
    <property type="term" value="F:metal ion binding"/>
    <property type="evidence" value="ECO:0007669"/>
    <property type="project" value="UniProtKB-KW"/>
</dbReference>
<comment type="pathway">
    <text evidence="3">Secondary metabolite metabolism; methylglyoxal degradation; (R)-lactate from methylglyoxal: step 2/2.</text>
</comment>
<dbReference type="Pfam" id="PF16123">
    <property type="entry name" value="HAGH_C"/>
    <property type="match status" value="1"/>
</dbReference>
<dbReference type="OrthoDB" id="515692at2759"/>
<keyword evidence="7 11" id="KW-0378">Hydrolase</keyword>
<name>A0A2S2Q371_9HEMI</name>
<comment type="similarity">
    <text evidence="4">Belongs to the metallo-beta-lactamase superfamily. Glyoxalase II family.</text>
</comment>
<dbReference type="SMART" id="SM00849">
    <property type="entry name" value="Lactamase_B"/>
    <property type="match status" value="1"/>
</dbReference>
<evidence type="ECO:0000256" key="1">
    <source>
        <dbReference type="ARBA" id="ARBA00001623"/>
    </source>
</evidence>
<evidence type="ECO:0000256" key="3">
    <source>
        <dbReference type="ARBA" id="ARBA00004963"/>
    </source>
</evidence>
<dbReference type="InterPro" id="IPR032282">
    <property type="entry name" value="HAGH_C"/>
</dbReference>
<dbReference type="GO" id="GO:0004416">
    <property type="term" value="F:hydroxyacylglutathione hydrolase activity"/>
    <property type="evidence" value="ECO:0007669"/>
    <property type="project" value="UniProtKB-EC"/>
</dbReference>
<evidence type="ECO:0000256" key="7">
    <source>
        <dbReference type="ARBA" id="ARBA00022801"/>
    </source>
</evidence>
<dbReference type="CDD" id="cd07723">
    <property type="entry name" value="hydroxyacylglutathione_hydrolase_MBL-fold"/>
    <property type="match status" value="1"/>
</dbReference>
<dbReference type="EMBL" id="GGMS01002459">
    <property type="protein sequence ID" value="MBY71662.1"/>
    <property type="molecule type" value="Transcribed_RNA"/>
</dbReference>
<dbReference type="GO" id="GO:0019243">
    <property type="term" value="P:methylglyoxal catabolic process to D-lactate via S-lactoyl-glutathione"/>
    <property type="evidence" value="ECO:0007669"/>
    <property type="project" value="InterPro"/>
</dbReference>
<evidence type="ECO:0000313" key="11">
    <source>
        <dbReference type="EMBL" id="MBY71662.1"/>
    </source>
</evidence>
<dbReference type="EC" id="3.1.2.6" evidence="5"/>
<evidence type="ECO:0000256" key="4">
    <source>
        <dbReference type="ARBA" id="ARBA00006759"/>
    </source>
</evidence>
<dbReference type="AlphaFoldDB" id="A0A2S2Q371"/>
<protein>
    <recommendedName>
        <fullName evidence="5">hydroxyacylglutathione hydrolase</fullName>
        <ecNumber evidence="5">3.1.2.6</ecNumber>
    </recommendedName>
    <alternativeName>
        <fullName evidence="9">Glyoxalase II</fullName>
    </alternativeName>
</protein>
<sequence length="294" mass="33024">MFKALSSLSCIAIRNPSSLVERYLTTMHSNIRTKEFDKFQVKVLPALSDNFMYLLVDNETKKAAIVDPVAPDVVWDTVQKENLKLTTVLTTHHHWDHAGGNKELINSNKNDKFTVIGGDDRIYGLTVMIDKHGVDLQLGSLNIKCLRTPCHTTGHVCYYVTAGKEGVVFTGDTLFLGGCGRFFEGTATQMYDALIKILSQLPDNTAVFCGHEYAIQNLKFGLHIEPNNQDILSQLKNIENKREVKDPSVPSTIGLEKLINPFMRVEKEPVQIVTKSIGDPIKTMQILREMKNKF</sequence>
<dbReference type="PANTHER" id="PTHR11935">
    <property type="entry name" value="BETA LACTAMASE DOMAIN"/>
    <property type="match status" value="1"/>
</dbReference>
<dbReference type="InterPro" id="IPR001279">
    <property type="entry name" value="Metallo-B-lactamas"/>
</dbReference>
<reference evidence="11" key="1">
    <citation type="submission" date="2018-04" db="EMBL/GenBank/DDBJ databases">
        <title>Transcriptome assembly of Sipha flava.</title>
        <authorList>
            <person name="Scully E.D."/>
            <person name="Geib S.M."/>
            <person name="Palmer N.A."/>
            <person name="Koch K."/>
            <person name="Bradshaw J."/>
            <person name="Heng-Moss T."/>
            <person name="Sarath G."/>
        </authorList>
    </citation>
    <scope>NUCLEOTIDE SEQUENCE</scope>
</reference>
<gene>
    <name evidence="11" type="primary">HAGH</name>
    <name evidence="11" type="ORF">g.104000</name>
</gene>
<dbReference type="InterPro" id="IPR036866">
    <property type="entry name" value="RibonucZ/Hydroxyglut_hydro"/>
</dbReference>
<dbReference type="FunFam" id="3.60.15.10:FF:000019">
    <property type="entry name" value="Hydroxyacylglutathione hydrolase, mitochondrial"/>
    <property type="match status" value="1"/>
</dbReference>
<evidence type="ECO:0000259" key="10">
    <source>
        <dbReference type="SMART" id="SM00849"/>
    </source>
</evidence>
<evidence type="ECO:0000256" key="6">
    <source>
        <dbReference type="ARBA" id="ARBA00022723"/>
    </source>
</evidence>
<keyword evidence="6" id="KW-0479">Metal-binding</keyword>
<dbReference type="PANTHER" id="PTHR11935:SF94">
    <property type="entry name" value="TENZING NORGAY, ISOFORM C"/>
    <property type="match status" value="1"/>
</dbReference>
<dbReference type="NCBIfam" id="TIGR03413">
    <property type="entry name" value="GSH_gloB"/>
    <property type="match status" value="1"/>
</dbReference>
<accession>A0A2S2Q371</accession>
<dbReference type="PIRSF" id="PIRSF005457">
    <property type="entry name" value="Glx"/>
    <property type="match status" value="1"/>
</dbReference>
<dbReference type="InterPro" id="IPR035680">
    <property type="entry name" value="Clx_II_MBL"/>
</dbReference>
<evidence type="ECO:0000256" key="2">
    <source>
        <dbReference type="ARBA" id="ARBA00001947"/>
    </source>
</evidence>
<dbReference type="SUPFAM" id="SSF56281">
    <property type="entry name" value="Metallo-hydrolase/oxidoreductase"/>
    <property type="match status" value="1"/>
</dbReference>
<evidence type="ECO:0000256" key="5">
    <source>
        <dbReference type="ARBA" id="ARBA00011917"/>
    </source>
</evidence>
<evidence type="ECO:0000256" key="9">
    <source>
        <dbReference type="ARBA" id="ARBA00031044"/>
    </source>
</evidence>
<dbReference type="Gene3D" id="3.60.15.10">
    <property type="entry name" value="Ribonuclease Z/Hydroxyacylglutathione hydrolase-like"/>
    <property type="match status" value="1"/>
</dbReference>
<dbReference type="Pfam" id="PF00753">
    <property type="entry name" value="Lactamase_B"/>
    <property type="match status" value="2"/>
</dbReference>
<proteinExistence type="inferred from homology"/>
<dbReference type="GO" id="GO:0031123">
    <property type="term" value="P:RNA 3'-end processing"/>
    <property type="evidence" value="ECO:0007669"/>
    <property type="project" value="UniProtKB-ARBA"/>
</dbReference>
<dbReference type="HAMAP" id="MF_01374">
    <property type="entry name" value="Glyoxalase_2"/>
    <property type="match status" value="1"/>
</dbReference>